<name>A0ACC3SD63_9PEZI</name>
<dbReference type="Proteomes" id="UP001320706">
    <property type="component" value="Unassembled WGS sequence"/>
</dbReference>
<proteinExistence type="predicted"/>
<comment type="caution">
    <text evidence="1">The sequence shown here is derived from an EMBL/GenBank/DDBJ whole genome shotgun (WGS) entry which is preliminary data.</text>
</comment>
<organism evidence="1 2">
    <name type="scientific">Zalaria obscura</name>
    <dbReference type="NCBI Taxonomy" id="2024903"/>
    <lineage>
        <taxon>Eukaryota</taxon>
        <taxon>Fungi</taxon>
        <taxon>Dikarya</taxon>
        <taxon>Ascomycota</taxon>
        <taxon>Pezizomycotina</taxon>
        <taxon>Dothideomycetes</taxon>
        <taxon>Dothideomycetidae</taxon>
        <taxon>Dothideales</taxon>
        <taxon>Zalariaceae</taxon>
        <taxon>Zalaria</taxon>
    </lineage>
</organism>
<evidence type="ECO:0000313" key="1">
    <source>
        <dbReference type="EMBL" id="KAK8208017.1"/>
    </source>
</evidence>
<evidence type="ECO:0000313" key="2">
    <source>
        <dbReference type="Proteomes" id="UP001320706"/>
    </source>
</evidence>
<sequence length="88" mass="10096">MPASDHYEDGTLVTLYLSPWIVHELQWNGRMSRSFEEMTERKHMASKMRGRETSILAQSQIEPWKVSIVVTDLKRNFGQGETPLTACG</sequence>
<dbReference type="EMBL" id="JAMKPW020000019">
    <property type="protein sequence ID" value="KAK8208017.1"/>
    <property type="molecule type" value="Genomic_DNA"/>
</dbReference>
<accession>A0ACC3SD63</accession>
<protein>
    <submittedName>
        <fullName evidence="1">Uncharacterized protein</fullName>
    </submittedName>
</protein>
<keyword evidence="2" id="KW-1185">Reference proteome</keyword>
<reference evidence="1" key="1">
    <citation type="submission" date="2024-02" db="EMBL/GenBank/DDBJ databases">
        <title>Metagenome Assembled Genome of Zalaria obscura JY119.</title>
        <authorList>
            <person name="Vighnesh L."/>
            <person name="Jagadeeshwari U."/>
            <person name="Venkata Ramana C."/>
            <person name="Sasikala C."/>
        </authorList>
    </citation>
    <scope>NUCLEOTIDE SEQUENCE</scope>
    <source>
        <strain evidence="1">JY119</strain>
    </source>
</reference>
<gene>
    <name evidence="1" type="ORF">M8818_004055</name>
</gene>